<sequence>MLNRIPKINLHLHLDGSFRMDTIWKLAHDQNVQMPAETIEDYEAFIRKCANAKDVNEYLKMFDTPLKCMQDKASITRITEELIEDLAHQGYIYAEIRFAPQLHTQKGLTQADATEAVLEGRNNALKKYPKLCIGILTCMMCIGIDTLNQKENMETVEVCKQYLGKGVVGIDLAGAEGFVPLSNFGTLFAKAKEYGLPMTCHAGDSQGPDTVKDAMDFGVTRIGHGHHVYFDQELVERAKENKVLFEICPTSNVQCQTVPSYAKHPMKPLYDQGVLVSVNTDNDTFAGVHITDEYAHCINDMGFTVDDIFQMNINAANAAFVTEEERKELLHILETARKEYTTC</sequence>
<protein>
    <recommendedName>
        <fullName evidence="3">adenosine deaminase</fullName>
        <ecNumber evidence="3">3.5.4.4</ecNumber>
    </recommendedName>
</protein>
<comment type="similarity">
    <text evidence="2">Belongs to the metallo-dependent hydrolases superfamily. Adenosine and AMP deaminases family.</text>
</comment>
<dbReference type="AlphaFoldDB" id="A0A412PIN8"/>
<dbReference type="InterPro" id="IPR006330">
    <property type="entry name" value="Ado/ade_deaminase"/>
</dbReference>
<dbReference type="Proteomes" id="UP000284731">
    <property type="component" value="Unassembled WGS sequence"/>
</dbReference>
<reference evidence="8 9" key="1">
    <citation type="submission" date="2018-08" db="EMBL/GenBank/DDBJ databases">
        <title>A genome reference for cultivated species of the human gut microbiota.</title>
        <authorList>
            <person name="Zou Y."/>
            <person name="Xue W."/>
            <person name="Luo G."/>
        </authorList>
    </citation>
    <scope>NUCLEOTIDE SEQUENCE [LARGE SCALE GENOMIC DNA]</scope>
    <source>
        <strain evidence="8 9">AF18-46</strain>
    </source>
</reference>
<dbReference type="GO" id="GO:0005829">
    <property type="term" value="C:cytosol"/>
    <property type="evidence" value="ECO:0007669"/>
    <property type="project" value="TreeGrafter"/>
</dbReference>
<dbReference type="PANTHER" id="PTHR11409:SF43">
    <property type="entry name" value="ADENOSINE DEAMINASE"/>
    <property type="match status" value="1"/>
</dbReference>
<keyword evidence="5 8" id="KW-0378">Hydrolase</keyword>
<evidence type="ECO:0000256" key="6">
    <source>
        <dbReference type="ARBA" id="ARBA00022833"/>
    </source>
</evidence>
<dbReference type="PANTHER" id="PTHR11409">
    <property type="entry name" value="ADENOSINE DEAMINASE"/>
    <property type="match status" value="1"/>
</dbReference>
<keyword evidence="6" id="KW-0862">Zinc</keyword>
<feature type="domain" description="Adenosine deaminase" evidence="7">
    <location>
        <begin position="6"/>
        <end position="333"/>
    </location>
</feature>
<evidence type="ECO:0000313" key="8">
    <source>
        <dbReference type="EMBL" id="RGT58041.1"/>
    </source>
</evidence>
<gene>
    <name evidence="8" type="primary">add</name>
    <name evidence="8" type="ORF">DWX20_03075</name>
</gene>
<dbReference type="Pfam" id="PF00962">
    <property type="entry name" value="A_deaminase"/>
    <property type="match status" value="1"/>
</dbReference>
<name>A0A412PIN8_9FIRM</name>
<evidence type="ECO:0000256" key="4">
    <source>
        <dbReference type="ARBA" id="ARBA00022723"/>
    </source>
</evidence>
<dbReference type="GO" id="GO:0006154">
    <property type="term" value="P:adenosine catabolic process"/>
    <property type="evidence" value="ECO:0007669"/>
    <property type="project" value="TreeGrafter"/>
</dbReference>
<evidence type="ECO:0000256" key="2">
    <source>
        <dbReference type="ARBA" id="ARBA00006676"/>
    </source>
</evidence>
<dbReference type="Gene3D" id="3.20.20.140">
    <property type="entry name" value="Metal-dependent hydrolases"/>
    <property type="match status" value="1"/>
</dbReference>
<dbReference type="NCBIfam" id="TIGR01430">
    <property type="entry name" value="aden_deam"/>
    <property type="match status" value="1"/>
</dbReference>
<proteinExistence type="inferred from homology"/>
<dbReference type="RefSeq" id="WP_118764438.1">
    <property type="nucleotide sequence ID" value="NZ_CABJCF010000001.1"/>
</dbReference>
<dbReference type="SUPFAM" id="SSF51556">
    <property type="entry name" value="Metallo-dependent hydrolases"/>
    <property type="match status" value="1"/>
</dbReference>
<dbReference type="GO" id="GO:0043103">
    <property type="term" value="P:hypoxanthine salvage"/>
    <property type="evidence" value="ECO:0007669"/>
    <property type="project" value="TreeGrafter"/>
</dbReference>
<evidence type="ECO:0000256" key="5">
    <source>
        <dbReference type="ARBA" id="ARBA00022801"/>
    </source>
</evidence>
<accession>A0A412PIN8</accession>
<dbReference type="InterPro" id="IPR032466">
    <property type="entry name" value="Metal_Hydrolase"/>
</dbReference>
<evidence type="ECO:0000256" key="3">
    <source>
        <dbReference type="ARBA" id="ARBA00012784"/>
    </source>
</evidence>
<evidence type="ECO:0000259" key="7">
    <source>
        <dbReference type="Pfam" id="PF00962"/>
    </source>
</evidence>
<dbReference type="GO" id="GO:0004000">
    <property type="term" value="F:adenosine deaminase activity"/>
    <property type="evidence" value="ECO:0007669"/>
    <property type="project" value="UniProtKB-ARBA"/>
</dbReference>
<evidence type="ECO:0000256" key="1">
    <source>
        <dbReference type="ARBA" id="ARBA00001947"/>
    </source>
</evidence>
<evidence type="ECO:0000313" key="9">
    <source>
        <dbReference type="Proteomes" id="UP000284731"/>
    </source>
</evidence>
<comment type="caution">
    <text evidence="8">The sequence shown here is derived from an EMBL/GenBank/DDBJ whole genome shotgun (WGS) entry which is preliminary data.</text>
</comment>
<organism evidence="8 9">
    <name type="scientific">Solobacterium moorei</name>
    <dbReference type="NCBI Taxonomy" id="102148"/>
    <lineage>
        <taxon>Bacteria</taxon>
        <taxon>Bacillati</taxon>
        <taxon>Bacillota</taxon>
        <taxon>Erysipelotrichia</taxon>
        <taxon>Erysipelotrichales</taxon>
        <taxon>Erysipelotrichaceae</taxon>
        <taxon>Solobacterium</taxon>
    </lineage>
</organism>
<dbReference type="EC" id="3.5.4.4" evidence="3"/>
<dbReference type="InterPro" id="IPR001365">
    <property type="entry name" value="A_deaminase_dom"/>
</dbReference>
<keyword evidence="4" id="KW-0479">Metal-binding</keyword>
<comment type="cofactor">
    <cofactor evidence="1">
        <name>Zn(2+)</name>
        <dbReference type="ChEBI" id="CHEBI:29105"/>
    </cofactor>
</comment>
<dbReference type="EMBL" id="QRWX01000001">
    <property type="protein sequence ID" value="RGT58041.1"/>
    <property type="molecule type" value="Genomic_DNA"/>
</dbReference>
<dbReference type="GO" id="GO:0046872">
    <property type="term" value="F:metal ion binding"/>
    <property type="evidence" value="ECO:0007669"/>
    <property type="project" value="UniProtKB-KW"/>
</dbReference>
<dbReference type="GO" id="GO:0046103">
    <property type="term" value="P:inosine biosynthetic process"/>
    <property type="evidence" value="ECO:0007669"/>
    <property type="project" value="TreeGrafter"/>
</dbReference>